<accession>A0A976IEG2</accession>
<dbReference type="KEGG" id="blac:94346587"/>
<protein>
    <recommendedName>
        <fullName evidence="5">Protein kinase</fullName>
    </recommendedName>
</protein>
<dbReference type="EMBL" id="SHOA02000002">
    <property type="protein sequence ID" value="TDH69388.1"/>
    <property type="molecule type" value="Genomic_DNA"/>
</dbReference>
<keyword evidence="4" id="KW-1185">Reference proteome</keyword>
<feature type="chain" id="PRO_5037953459" description="Protein kinase" evidence="2">
    <location>
        <begin position="20"/>
        <end position="299"/>
    </location>
</feature>
<dbReference type="Proteomes" id="UP000294530">
    <property type="component" value="Unassembled WGS sequence"/>
</dbReference>
<keyword evidence="1" id="KW-0812">Transmembrane</keyword>
<keyword evidence="1" id="KW-0472">Membrane</keyword>
<comment type="caution">
    <text evidence="3">The sequence shown here is derived from an EMBL/GenBank/DDBJ whole genome shotgun (WGS) entry which is preliminary data.</text>
</comment>
<evidence type="ECO:0008006" key="5">
    <source>
        <dbReference type="Google" id="ProtNLM"/>
    </source>
</evidence>
<keyword evidence="2" id="KW-0732">Signal</keyword>
<proteinExistence type="predicted"/>
<dbReference type="AlphaFoldDB" id="A0A976IEG2"/>
<dbReference type="RefSeq" id="XP_067818887.1">
    <property type="nucleotide sequence ID" value="XM_067960916.1"/>
</dbReference>
<reference evidence="3 4" key="1">
    <citation type="journal article" date="2021" name="Genome Biol.">
        <title>AFLAP: assembly-free linkage analysis pipeline using k-mers from genome sequencing data.</title>
        <authorList>
            <person name="Fletcher K."/>
            <person name="Zhang L."/>
            <person name="Gil J."/>
            <person name="Han R."/>
            <person name="Cavanaugh K."/>
            <person name="Michelmore R."/>
        </authorList>
    </citation>
    <scope>NUCLEOTIDE SEQUENCE [LARGE SCALE GENOMIC DNA]</scope>
    <source>
        <strain evidence="3 4">SF5</strain>
    </source>
</reference>
<dbReference type="Gene3D" id="1.10.510.10">
    <property type="entry name" value="Transferase(Phosphotransferase) domain 1"/>
    <property type="match status" value="1"/>
</dbReference>
<organism evidence="3 4">
    <name type="scientific">Bremia lactucae</name>
    <name type="common">Lettuce downy mildew</name>
    <dbReference type="NCBI Taxonomy" id="4779"/>
    <lineage>
        <taxon>Eukaryota</taxon>
        <taxon>Sar</taxon>
        <taxon>Stramenopiles</taxon>
        <taxon>Oomycota</taxon>
        <taxon>Peronosporomycetes</taxon>
        <taxon>Peronosporales</taxon>
        <taxon>Peronosporaceae</taxon>
        <taxon>Bremia</taxon>
    </lineage>
</organism>
<gene>
    <name evidence="3" type="ORF">CCR75_002819</name>
</gene>
<evidence type="ECO:0000313" key="4">
    <source>
        <dbReference type="Proteomes" id="UP000294530"/>
    </source>
</evidence>
<evidence type="ECO:0000313" key="3">
    <source>
        <dbReference type="EMBL" id="TDH69388.1"/>
    </source>
</evidence>
<dbReference type="OrthoDB" id="112163at2759"/>
<sequence length="299" mass="32998">MIKLPLLVVVGHLAYLTEGSSYLYKLWISHTGNSCEGTPYNVYSEADDTCAIKSCVENENTSTSSKISIECTYDYKSSMTTFFNKSPFIMLEVFHDSDCKHLSYVQGYYVSGECEGTRNVDSSQVNHVVAKLNAHGSAVLNFYNDSLCTDSELYRTFTADTKTLETHQCGSMKTKGYYFNGDVNQYSSGASLNVHKKGIRAPAIIAIIVGVSLFLVCLALGICCCKQGSNSKQTEAYQQATESLEYRPTASFDIDTQGQTSSRIVELGRACVSMNPNDRPTAAEALYRLQVILEKEMSI</sequence>
<feature type="signal peptide" evidence="2">
    <location>
        <begin position="1"/>
        <end position="19"/>
    </location>
</feature>
<name>A0A976IEG2_BRELC</name>
<evidence type="ECO:0000256" key="1">
    <source>
        <dbReference type="SAM" id="Phobius"/>
    </source>
</evidence>
<keyword evidence="1" id="KW-1133">Transmembrane helix</keyword>
<dbReference type="GeneID" id="94346587"/>
<feature type="transmembrane region" description="Helical" evidence="1">
    <location>
        <begin position="203"/>
        <end position="225"/>
    </location>
</feature>
<evidence type="ECO:0000256" key="2">
    <source>
        <dbReference type="SAM" id="SignalP"/>
    </source>
</evidence>